<dbReference type="Pfam" id="PF23598">
    <property type="entry name" value="LRR_14"/>
    <property type="match status" value="2"/>
</dbReference>
<evidence type="ECO:0000256" key="10">
    <source>
        <dbReference type="PROSITE-ProRule" id="PRU10141"/>
    </source>
</evidence>
<keyword evidence="4" id="KW-0812">Transmembrane</keyword>
<dbReference type="Proteomes" id="UP001527925">
    <property type="component" value="Unassembled WGS sequence"/>
</dbReference>
<evidence type="ECO:0000313" key="12">
    <source>
        <dbReference type="EMBL" id="KAL2911786.1"/>
    </source>
</evidence>
<evidence type="ECO:0000313" key="13">
    <source>
        <dbReference type="Proteomes" id="UP001527925"/>
    </source>
</evidence>
<proteinExistence type="predicted"/>
<organism evidence="12 13">
    <name type="scientific">Polyrhizophydium stewartii</name>
    <dbReference type="NCBI Taxonomy" id="2732419"/>
    <lineage>
        <taxon>Eukaryota</taxon>
        <taxon>Fungi</taxon>
        <taxon>Fungi incertae sedis</taxon>
        <taxon>Chytridiomycota</taxon>
        <taxon>Chytridiomycota incertae sedis</taxon>
        <taxon>Chytridiomycetes</taxon>
        <taxon>Rhizophydiales</taxon>
        <taxon>Rhizophydiales incertae sedis</taxon>
        <taxon>Polyrhizophydium</taxon>
    </lineage>
</organism>
<gene>
    <name evidence="12" type="ORF">HK105_208719</name>
</gene>
<keyword evidence="7 10" id="KW-0067">ATP-binding</keyword>
<dbReference type="InterPro" id="IPR008271">
    <property type="entry name" value="Ser/Thr_kinase_AS"/>
</dbReference>
<keyword evidence="2" id="KW-0418">Kinase</keyword>
<dbReference type="SMART" id="SM00365">
    <property type="entry name" value="LRR_SD22"/>
    <property type="match status" value="7"/>
</dbReference>
<dbReference type="InterPro" id="IPR032675">
    <property type="entry name" value="LRR_dom_sf"/>
</dbReference>
<dbReference type="InterPro" id="IPR003591">
    <property type="entry name" value="Leu-rich_rpt_typical-subtyp"/>
</dbReference>
<evidence type="ECO:0000259" key="11">
    <source>
        <dbReference type="PROSITE" id="PS50011"/>
    </source>
</evidence>
<keyword evidence="2" id="KW-0723">Serine/threonine-protein kinase</keyword>
<evidence type="ECO:0000256" key="2">
    <source>
        <dbReference type="ARBA" id="ARBA00022527"/>
    </source>
</evidence>
<dbReference type="PROSITE" id="PS00108">
    <property type="entry name" value="PROTEIN_KINASE_ST"/>
    <property type="match status" value="1"/>
</dbReference>
<protein>
    <recommendedName>
        <fullName evidence="11">Protein kinase domain-containing protein</fullName>
    </recommendedName>
</protein>
<dbReference type="Pfam" id="PF00560">
    <property type="entry name" value="LRR_1"/>
    <property type="match status" value="4"/>
</dbReference>
<evidence type="ECO:0000256" key="7">
    <source>
        <dbReference type="ARBA" id="ARBA00022840"/>
    </source>
</evidence>
<evidence type="ECO:0000256" key="3">
    <source>
        <dbReference type="ARBA" id="ARBA00022614"/>
    </source>
</evidence>
<feature type="domain" description="Protein kinase" evidence="11">
    <location>
        <begin position="238"/>
        <end position="491"/>
    </location>
</feature>
<keyword evidence="9" id="KW-0472">Membrane</keyword>
<dbReference type="SUPFAM" id="SSF52058">
    <property type="entry name" value="L domain-like"/>
    <property type="match status" value="2"/>
</dbReference>
<keyword evidence="3" id="KW-0433">Leucine-rich repeat</keyword>
<dbReference type="InterPro" id="IPR036537">
    <property type="entry name" value="Adaptor_Cbl_N_dom_sf"/>
</dbReference>
<sequence>MDAVKGGLELAQSAAGPLGVVFQLALLIMNTVDQTQSSNKALRTLARRCDLLANELNNRISGAYGTTSKGRADIPPDVRRNIAAVESLLADIERFAKKNAARTPLQQALRCQKTAETIQDFNLQLTGLTQTLGLSLSIDQSAVTIAIQEDLASLPALLESLTATVDTKFTVQSQRLDTLMAINNHQAEMLAALPQQFRELKSHLEKLLENTKADIVSKSGRGLSAAREYTTDPDDVDVFLDQLVGEGGFGRIYRGIWKNRAVAVKVLNGVAGADAISMIEKETKVWFPLRHPNVLPLLCVCLNTDQPYIVMPLMGSDLTHYISTHPDTPLPIRVGFLLGIARGMQYLHGLPQPIIHGDLKANNVLISATGDVQITDFGMAFVRTMSVSNTKRRTGAVRWIAPEKYRRGYAPIPASDVFAFAMTAYQVLTGTVPFNEESADDIVKEWIKDGERPDKHANIPDDLWQIIEDCWAQDPNQRPTFARVAQALDAMATDKPSDVEVLSTREILAQQVGMPKQFHFDSGIGGSIPPPGSIGAAHANARPAVNVQASPRHDISILLEAFPEWCQAKGITATSWRGHAATSRVWDDSAQRFVARPQLEWDANERLVALRLGSQGISGQLPTQLFELTGLTELDLDGNKLSGPIPSQIGSLTKLRALYLSNNSFNWPLPDEIGRLTELRKLGLHNNIINGNIPATIGSLVNLEYLSLSQNRLSGEIPEQIGNMKNLRLLYLHTNDLTGLIPASIGQLANLTHFCPAGNHLIGSIPASIGNLTKLEILDLSENQLSGHIPLPLFGLAKLTELYLSGNKLSGPVPSQIAGLPSIRKLYLNNNSLEGTIPGEVGRLALLSELSMNANNLQGPIPPEIAGLRELRELSLANNSLTGSIPIELCSLSQLRILYLTKNKFSGSLPPHIGNLISLTELGLSHNQISGSLPDTIGNLTNVTILLLNNNLLSGNLSPYLGNLFKLTELDLSSNKFVGSVPPHLGNLVQLKRLSLFNNPLTDPRLPSQLSYLNR</sequence>
<dbReference type="InterPro" id="IPR001245">
    <property type="entry name" value="Ser-Thr/Tyr_kinase_cat_dom"/>
</dbReference>
<dbReference type="Gene3D" id="1.10.510.10">
    <property type="entry name" value="Transferase(Phosphotransferase) domain 1"/>
    <property type="match status" value="1"/>
</dbReference>
<dbReference type="SUPFAM" id="SSF56112">
    <property type="entry name" value="Protein kinase-like (PK-like)"/>
    <property type="match status" value="1"/>
</dbReference>
<comment type="subcellular location">
    <subcellularLocation>
        <location evidence="1">Membrane</location>
    </subcellularLocation>
</comment>
<comment type="caution">
    <text evidence="12">The sequence shown here is derived from an EMBL/GenBank/DDBJ whole genome shotgun (WGS) entry which is preliminary data.</text>
</comment>
<dbReference type="SMART" id="SM00369">
    <property type="entry name" value="LRR_TYP"/>
    <property type="match status" value="10"/>
</dbReference>
<dbReference type="InterPro" id="IPR001611">
    <property type="entry name" value="Leu-rich_rpt"/>
</dbReference>
<dbReference type="PRINTS" id="PR00019">
    <property type="entry name" value="LEURICHRPT"/>
</dbReference>
<keyword evidence="5" id="KW-0677">Repeat</keyword>
<dbReference type="InterPro" id="IPR051809">
    <property type="entry name" value="Plant_receptor-like_S/T_kinase"/>
</dbReference>
<keyword evidence="13" id="KW-1185">Reference proteome</keyword>
<dbReference type="Gene3D" id="1.20.930.20">
    <property type="entry name" value="Adaptor protein Cbl, N-terminal domain"/>
    <property type="match status" value="1"/>
</dbReference>
<dbReference type="PANTHER" id="PTHR27008">
    <property type="entry name" value="OS04G0122200 PROTEIN"/>
    <property type="match status" value="1"/>
</dbReference>
<dbReference type="PROSITE" id="PS00107">
    <property type="entry name" value="PROTEIN_KINASE_ATP"/>
    <property type="match status" value="1"/>
</dbReference>
<evidence type="ECO:0000256" key="4">
    <source>
        <dbReference type="ARBA" id="ARBA00022692"/>
    </source>
</evidence>
<dbReference type="Pfam" id="PF07714">
    <property type="entry name" value="PK_Tyr_Ser-Thr"/>
    <property type="match status" value="1"/>
</dbReference>
<evidence type="ECO:0000256" key="5">
    <source>
        <dbReference type="ARBA" id="ARBA00022737"/>
    </source>
</evidence>
<evidence type="ECO:0000256" key="1">
    <source>
        <dbReference type="ARBA" id="ARBA00004370"/>
    </source>
</evidence>
<accession>A0ABR4MWZ0</accession>
<evidence type="ECO:0000256" key="9">
    <source>
        <dbReference type="ARBA" id="ARBA00023136"/>
    </source>
</evidence>
<dbReference type="PANTHER" id="PTHR27008:SF499">
    <property type="entry name" value="OS06G0581500 PROTEIN"/>
    <property type="match status" value="1"/>
</dbReference>
<name>A0ABR4MWZ0_9FUNG</name>
<reference evidence="12 13" key="1">
    <citation type="submission" date="2023-09" db="EMBL/GenBank/DDBJ databases">
        <title>Pangenome analysis of Batrachochytrium dendrobatidis and related Chytrids.</title>
        <authorList>
            <person name="Yacoub M.N."/>
            <person name="Stajich J.E."/>
            <person name="James T.Y."/>
        </authorList>
    </citation>
    <scope>NUCLEOTIDE SEQUENCE [LARGE SCALE GENOMIC DNA]</scope>
    <source>
        <strain evidence="12 13">JEL0888</strain>
    </source>
</reference>
<keyword evidence="6 10" id="KW-0547">Nucleotide-binding</keyword>
<feature type="binding site" evidence="10">
    <location>
        <position position="265"/>
    </location>
    <ligand>
        <name>ATP</name>
        <dbReference type="ChEBI" id="CHEBI:30616"/>
    </ligand>
</feature>
<dbReference type="CDD" id="cd21037">
    <property type="entry name" value="MLKL_NTD"/>
    <property type="match status" value="1"/>
</dbReference>
<evidence type="ECO:0000256" key="6">
    <source>
        <dbReference type="ARBA" id="ARBA00022741"/>
    </source>
</evidence>
<dbReference type="InterPro" id="IPR055414">
    <property type="entry name" value="LRR_R13L4/SHOC2-like"/>
</dbReference>
<dbReference type="InterPro" id="IPR059179">
    <property type="entry name" value="MLKL-like_MCAfunc"/>
</dbReference>
<keyword evidence="2" id="KW-0808">Transferase</keyword>
<evidence type="ECO:0000256" key="8">
    <source>
        <dbReference type="ARBA" id="ARBA00022989"/>
    </source>
</evidence>
<keyword evidence="8" id="KW-1133">Transmembrane helix</keyword>
<dbReference type="InterPro" id="IPR017441">
    <property type="entry name" value="Protein_kinase_ATP_BS"/>
</dbReference>
<dbReference type="EMBL" id="JADGIZ020000087">
    <property type="protein sequence ID" value="KAL2911786.1"/>
    <property type="molecule type" value="Genomic_DNA"/>
</dbReference>
<dbReference type="SMART" id="SM00220">
    <property type="entry name" value="S_TKc"/>
    <property type="match status" value="1"/>
</dbReference>
<dbReference type="PROSITE" id="PS50011">
    <property type="entry name" value="PROTEIN_KINASE_DOM"/>
    <property type="match status" value="1"/>
</dbReference>
<dbReference type="InterPro" id="IPR000719">
    <property type="entry name" value="Prot_kinase_dom"/>
</dbReference>
<dbReference type="Gene3D" id="3.80.10.10">
    <property type="entry name" value="Ribonuclease Inhibitor"/>
    <property type="match status" value="4"/>
</dbReference>
<dbReference type="InterPro" id="IPR011009">
    <property type="entry name" value="Kinase-like_dom_sf"/>
</dbReference>